<dbReference type="InterPro" id="IPR036770">
    <property type="entry name" value="Ankyrin_rpt-contain_sf"/>
</dbReference>
<sequence>MHCGSTTLALYLIKKAGENTLCAKDDEGNTPLHLAVKYERCTDKQLKIVEELVERCDRAMDIRTDEPHFLSPYRYHEHTRSEALKGRTREKIAESKSGGKKDERNASAEEGSGGKDAGGSKSNMPTVIAGKSSKRTTGTRKMASAIGDARGDDGKGFASKESAAPKEIKESKGNKESKESKKKKKQPAEVTKESAAAILNYLKIYCMRTRSHDQVVEFLYPPGQQKQIFFDLYGTKSLKVMHIIIDDEESPAHSNKAIEKALSGLKVEIWDWRKIDLCSETIVVAAPDTTEVSLYWSGNNAVLLGWSSPDGLPQLKKLKKVHLHVKQVTIFLSHLFDSSSAEVKSTVGTDPLLQWQGLETRKRNEKKICQFENRLKVFFKEIEVRVSYNHQPKEHAPTAVSVDVYQKEYEHRHRWLTCMDEFAEFIQNIPVSATHHEPVTVALIDDGVDIIEPSIRDKIVDGASYCLREEDQIQPKQTMRKPYYISEDVWEREIRIF</sequence>
<feature type="compositionally biased region" description="Basic and acidic residues" evidence="1">
    <location>
        <begin position="163"/>
        <end position="179"/>
    </location>
</feature>
<reference evidence="2 3" key="1">
    <citation type="submission" date="2015-04" db="EMBL/GenBank/DDBJ databases">
        <authorList>
            <person name="Heijne W.H."/>
            <person name="Fedorova N.D."/>
            <person name="Nierman W.C."/>
            <person name="Vollebregt A.W."/>
            <person name="Zhao Z."/>
            <person name="Wu L."/>
            <person name="Kumar M."/>
            <person name="Stam H."/>
            <person name="van den Berg M.A."/>
            <person name="Pel H.J."/>
        </authorList>
    </citation>
    <scope>NUCLEOTIDE SEQUENCE [LARGE SCALE GENOMIC DNA]</scope>
    <source>
        <strain evidence="2 3">CBS 393.64</strain>
    </source>
</reference>
<evidence type="ECO:0000256" key="1">
    <source>
        <dbReference type="SAM" id="MobiDB-lite"/>
    </source>
</evidence>
<feature type="region of interest" description="Disordered" evidence="1">
    <location>
        <begin position="77"/>
        <end position="189"/>
    </location>
</feature>
<accession>A0A0F4YXU3</accession>
<evidence type="ECO:0000313" key="3">
    <source>
        <dbReference type="Proteomes" id="UP000053958"/>
    </source>
</evidence>
<evidence type="ECO:0008006" key="4">
    <source>
        <dbReference type="Google" id="ProtNLM"/>
    </source>
</evidence>
<dbReference type="OrthoDB" id="5386278at2759"/>
<gene>
    <name evidence="2" type="ORF">T310_3022</name>
</gene>
<dbReference type="Gene3D" id="1.25.40.20">
    <property type="entry name" value="Ankyrin repeat-containing domain"/>
    <property type="match status" value="1"/>
</dbReference>
<keyword evidence="3" id="KW-1185">Reference proteome</keyword>
<feature type="compositionally biased region" description="Basic and acidic residues" evidence="1">
    <location>
        <begin position="77"/>
        <end position="107"/>
    </location>
</feature>
<dbReference type="Pfam" id="PF00023">
    <property type="entry name" value="Ank"/>
    <property type="match status" value="1"/>
</dbReference>
<dbReference type="AlphaFoldDB" id="A0A0F4YXU3"/>
<comment type="caution">
    <text evidence="2">The sequence shown here is derived from an EMBL/GenBank/DDBJ whole genome shotgun (WGS) entry which is preliminary data.</text>
</comment>
<dbReference type="RefSeq" id="XP_013329527.1">
    <property type="nucleotide sequence ID" value="XM_013474073.1"/>
</dbReference>
<organism evidence="2 3">
    <name type="scientific">Rasamsonia emersonii (strain ATCC 16479 / CBS 393.64 / IMI 116815)</name>
    <dbReference type="NCBI Taxonomy" id="1408163"/>
    <lineage>
        <taxon>Eukaryota</taxon>
        <taxon>Fungi</taxon>
        <taxon>Dikarya</taxon>
        <taxon>Ascomycota</taxon>
        <taxon>Pezizomycotina</taxon>
        <taxon>Eurotiomycetes</taxon>
        <taxon>Eurotiomycetidae</taxon>
        <taxon>Eurotiales</taxon>
        <taxon>Trichocomaceae</taxon>
        <taxon>Rasamsonia</taxon>
    </lineage>
</organism>
<dbReference type="Proteomes" id="UP000053958">
    <property type="component" value="Unassembled WGS sequence"/>
</dbReference>
<protein>
    <recommendedName>
        <fullName evidence="4">Ankyrin repeat protein</fullName>
    </recommendedName>
</protein>
<evidence type="ECO:0000313" key="2">
    <source>
        <dbReference type="EMBL" id="KKA22915.1"/>
    </source>
</evidence>
<name>A0A0F4YXU3_RASE3</name>
<dbReference type="STRING" id="1408163.A0A0F4YXU3"/>
<proteinExistence type="predicted"/>
<dbReference type="InterPro" id="IPR002110">
    <property type="entry name" value="Ankyrin_rpt"/>
</dbReference>
<dbReference type="EMBL" id="LASV01000118">
    <property type="protein sequence ID" value="KKA22915.1"/>
    <property type="molecule type" value="Genomic_DNA"/>
</dbReference>
<dbReference type="GeneID" id="25315372"/>